<dbReference type="OrthoDB" id="538223at2759"/>
<evidence type="ECO:0000259" key="2">
    <source>
        <dbReference type="PROSITE" id="PS50837"/>
    </source>
</evidence>
<dbReference type="Gene3D" id="3.40.50.300">
    <property type="entry name" value="P-loop containing nucleotide triphosphate hydrolases"/>
    <property type="match status" value="1"/>
</dbReference>
<reference evidence="3" key="1">
    <citation type="journal article" date="2020" name="Stud. Mycol.">
        <title>101 Dothideomycetes genomes: a test case for predicting lifestyles and emergence of pathogens.</title>
        <authorList>
            <person name="Haridas S."/>
            <person name="Albert R."/>
            <person name="Binder M."/>
            <person name="Bloem J."/>
            <person name="Labutti K."/>
            <person name="Salamov A."/>
            <person name="Andreopoulos B."/>
            <person name="Baker S."/>
            <person name="Barry K."/>
            <person name="Bills G."/>
            <person name="Bluhm B."/>
            <person name="Cannon C."/>
            <person name="Castanera R."/>
            <person name="Culley D."/>
            <person name="Daum C."/>
            <person name="Ezra D."/>
            <person name="Gonzalez J."/>
            <person name="Henrissat B."/>
            <person name="Kuo A."/>
            <person name="Liang C."/>
            <person name="Lipzen A."/>
            <person name="Lutzoni F."/>
            <person name="Magnuson J."/>
            <person name="Mondo S."/>
            <person name="Nolan M."/>
            <person name="Ohm R."/>
            <person name="Pangilinan J."/>
            <person name="Park H.-J."/>
            <person name="Ramirez L."/>
            <person name="Alfaro M."/>
            <person name="Sun H."/>
            <person name="Tritt A."/>
            <person name="Yoshinaga Y."/>
            <person name="Zwiers L.-H."/>
            <person name="Turgeon B."/>
            <person name="Goodwin S."/>
            <person name="Spatafora J."/>
            <person name="Crous P."/>
            <person name="Grigoriev I."/>
        </authorList>
    </citation>
    <scope>NUCLEOTIDE SEQUENCE</scope>
    <source>
        <strain evidence="3">CBS 130266</strain>
    </source>
</reference>
<dbReference type="InterPro" id="IPR056884">
    <property type="entry name" value="NPHP3-like_N"/>
</dbReference>
<dbReference type="FunFam" id="3.40.50.300:FF:001638">
    <property type="entry name" value="NACHT and WD40 domain protein"/>
    <property type="match status" value="1"/>
</dbReference>
<feature type="domain" description="NACHT" evidence="2">
    <location>
        <begin position="299"/>
        <end position="520"/>
    </location>
</feature>
<dbReference type="InterPro" id="IPR010730">
    <property type="entry name" value="HET"/>
</dbReference>
<organism evidence="3 4">
    <name type="scientific">Tothia fuscella</name>
    <dbReference type="NCBI Taxonomy" id="1048955"/>
    <lineage>
        <taxon>Eukaryota</taxon>
        <taxon>Fungi</taxon>
        <taxon>Dikarya</taxon>
        <taxon>Ascomycota</taxon>
        <taxon>Pezizomycotina</taxon>
        <taxon>Dothideomycetes</taxon>
        <taxon>Pleosporomycetidae</taxon>
        <taxon>Venturiales</taxon>
        <taxon>Cylindrosympodiaceae</taxon>
        <taxon>Tothia</taxon>
    </lineage>
</organism>
<dbReference type="Pfam" id="PF24883">
    <property type="entry name" value="NPHP3_N"/>
    <property type="match status" value="1"/>
</dbReference>
<dbReference type="PANTHER" id="PTHR10622:SF13">
    <property type="entry name" value="NACHT DOMAIN-CONTAINING PROTEIN"/>
    <property type="match status" value="1"/>
</dbReference>
<evidence type="ECO:0000313" key="4">
    <source>
        <dbReference type="Proteomes" id="UP000800235"/>
    </source>
</evidence>
<dbReference type="InterPro" id="IPR027417">
    <property type="entry name" value="P-loop_NTPase"/>
</dbReference>
<dbReference type="AlphaFoldDB" id="A0A9P4NMZ2"/>
<sequence length="847" mass="97708">MRLLKRDNTGAFSLTEDLVGDDAIPPYAILSHTWVEGQEVTFQDLEECTGGGKRGYDKLWFCAEQAKRDGLQYFWVDTCCIDKSNHAELSREINAMFRRYRDASRCYVYLSDVPYFPPGEHGQLWESAFRKSRWFTRGWTLQELLAPVSVEFFSSIDKQNWEYRRLGDKCSLRQWIHEITDIPHAALGGLRMSQFSIEERLIWIERRQTTKPEDKFYSLLGIFDIKIPLIYGEGAAQAYARLREVIDRQEKCMQDLYVSDPRDDKKRIEDTKGGLLKDSYRWILENPDFRQWHSAQQNPLLWIKGDPGKGKTMLLCGIIDELNKSVNETVLLSYFFCQATDSRINNATAVLRSLIYLLINQRPSLASHLQKKYDQTGKRLFEDANTWAALSEIFTNILQDPSLNTTYLIIDALDECIADLPKLLGFIAQQSTVSSRIKWIVSSRNWPEIEERLDRAERKVKLCLELNAESVSSAVGVYIQHKTEQLTVIKRYDQKTRLAVLQHLVLNANNTFLWVALVCQNLESIQRWETLAQLNTFPPGLDSLYQRMINQIYRSISANLYKQILASTAVVYRPITLKELISLVEIPEDMADDLESMSEIISYCRSFLTVREGIIYFVHQSAKDYLLTDAETVNKVFPSGIGEAHHKILSRSLQVMSRTLRRDMYSLYALGYPIARVKPPDPDPLVMSRYSCIHWVDHLCDWISKSRVQESRDLQDEDTVEVFIRENYLYWLEALSLCRSMSAGVLSMAKFEAFLSASVDMPTLLALVRDGRRFIMAHKLAIENSPLQAYASALLFSPTGSIIKNLFKKEEPEWIILKPAMGDDWSRCLQTLEGHSNLVYSVAFSHD</sequence>
<dbReference type="SUPFAM" id="SSF52540">
    <property type="entry name" value="P-loop containing nucleoside triphosphate hydrolases"/>
    <property type="match status" value="1"/>
</dbReference>
<keyword evidence="4" id="KW-1185">Reference proteome</keyword>
<name>A0A9P4NMZ2_9PEZI</name>
<comment type="caution">
    <text evidence="3">The sequence shown here is derived from an EMBL/GenBank/DDBJ whole genome shotgun (WGS) entry which is preliminary data.</text>
</comment>
<accession>A0A9P4NMZ2</accession>
<dbReference type="Proteomes" id="UP000800235">
    <property type="component" value="Unassembled WGS sequence"/>
</dbReference>
<evidence type="ECO:0000313" key="3">
    <source>
        <dbReference type="EMBL" id="KAF2427768.1"/>
    </source>
</evidence>
<dbReference type="InterPro" id="IPR007111">
    <property type="entry name" value="NACHT_NTPase"/>
</dbReference>
<dbReference type="PROSITE" id="PS50837">
    <property type="entry name" value="NACHT"/>
    <property type="match status" value="1"/>
</dbReference>
<evidence type="ECO:0000256" key="1">
    <source>
        <dbReference type="ARBA" id="ARBA00022737"/>
    </source>
</evidence>
<protein>
    <submittedName>
        <fullName evidence="3">NACHT-domain-containing protein</fullName>
    </submittedName>
</protein>
<feature type="non-terminal residue" evidence="3">
    <location>
        <position position="847"/>
    </location>
</feature>
<dbReference type="EMBL" id="MU007057">
    <property type="protein sequence ID" value="KAF2427768.1"/>
    <property type="molecule type" value="Genomic_DNA"/>
</dbReference>
<proteinExistence type="predicted"/>
<keyword evidence="1" id="KW-0677">Repeat</keyword>
<gene>
    <name evidence="3" type="ORF">EJ08DRAFT_576900</name>
</gene>
<dbReference type="Pfam" id="PF06985">
    <property type="entry name" value="HET"/>
    <property type="match status" value="1"/>
</dbReference>
<dbReference type="PANTHER" id="PTHR10622">
    <property type="entry name" value="HET DOMAIN-CONTAINING PROTEIN"/>
    <property type="match status" value="1"/>
</dbReference>